<keyword evidence="2" id="KW-0472">Membrane</keyword>
<proteinExistence type="predicted"/>
<evidence type="ECO:0000256" key="1">
    <source>
        <dbReference type="SAM" id="Coils"/>
    </source>
</evidence>
<evidence type="ECO:0000313" key="4">
    <source>
        <dbReference type="Proteomes" id="UP000045039"/>
    </source>
</evidence>
<comment type="caution">
    <text evidence="3">The sequence shown here is derived from an EMBL/GenBank/DDBJ whole genome shotgun (WGS) entry which is preliminary data.</text>
</comment>
<evidence type="ECO:0000313" key="3">
    <source>
        <dbReference type="EMBL" id="CRP42320.1"/>
    </source>
</evidence>
<dbReference type="EMBL" id="CVVU01000221">
    <property type="protein sequence ID" value="CRP42320.1"/>
    <property type="molecule type" value="Genomic_DNA"/>
</dbReference>
<reference evidence="4" key="1">
    <citation type="submission" date="2015-06" db="EMBL/GenBank/DDBJ databases">
        <authorList>
            <person name="Radhakrishnan Rajesh"/>
            <person name="Underwood Anthony"/>
            <person name="Al-Shahib Ali"/>
        </authorList>
    </citation>
    <scope>NUCLEOTIDE SEQUENCE [LARGE SCALE GENOMIC DNA]</scope>
    <source>
        <strain evidence="4">P19_London_7_VIM_2_05_10</strain>
    </source>
</reference>
<keyword evidence="2" id="KW-1133">Transmembrane helix</keyword>
<evidence type="ECO:0000256" key="2">
    <source>
        <dbReference type="SAM" id="Phobius"/>
    </source>
</evidence>
<sequence length="122" mass="14118">MRRLKLHIVVLSFKFAVTWRASKGERSVFGLGLSWLVIGVCLLLVHGAGVALYWQILKQREARANLHASQTKLEYLQMRVHQQEDEIRELTAGLRAERAHVEQLKRQLEFAQGQAMQMRHDS</sequence>
<dbReference type="RefSeq" id="WP_021263602.1">
    <property type="nucleotide sequence ID" value="NZ_CP045002.1"/>
</dbReference>
<accession>A0A9P1R9F5</accession>
<name>A0A9P1R9F5_PSEAI</name>
<keyword evidence="1" id="KW-0175">Coiled coil</keyword>
<protein>
    <submittedName>
        <fullName evidence="3">Uncharacterized protein</fullName>
    </submittedName>
</protein>
<organism evidence="3 4">
    <name type="scientific">Pseudomonas aeruginosa</name>
    <dbReference type="NCBI Taxonomy" id="287"/>
    <lineage>
        <taxon>Bacteria</taxon>
        <taxon>Pseudomonadati</taxon>
        <taxon>Pseudomonadota</taxon>
        <taxon>Gammaproteobacteria</taxon>
        <taxon>Pseudomonadales</taxon>
        <taxon>Pseudomonadaceae</taxon>
        <taxon>Pseudomonas</taxon>
    </lineage>
</organism>
<feature type="transmembrane region" description="Helical" evidence="2">
    <location>
        <begin position="34"/>
        <end position="54"/>
    </location>
</feature>
<keyword evidence="2" id="KW-0812">Transmembrane</keyword>
<dbReference type="Proteomes" id="UP000045039">
    <property type="component" value="Unassembled WGS sequence"/>
</dbReference>
<feature type="coiled-coil region" evidence="1">
    <location>
        <begin position="87"/>
        <end position="121"/>
    </location>
</feature>
<gene>
    <name evidence="3" type="ORF">PAERUG_P19_London_7_VIM_2_05_10_04414</name>
</gene>
<dbReference type="AlphaFoldDB" id="A0A9P1R9F5"/>